<reference evidence="1 2" key="1">
    <citation type="submission" date="2018-11" db="EMBL/GenBank/DDBJ databases">
        <authorList>
            <consortium name="Pathogen Informatics"/>
        </authorList>
    </citation>
    <scope>NUCLEOTIDE SEQUENCE [LARGE SCALE GENOMIC DNA]</scope>
</reference>
<gene>
    <name evidence="1" type="ORF">HPBE_LOCUS26297</name>
</gene>
<evidence type="ECO:0000313" key="2">
    <source>
        <dbReference type="Proteomes" id="UP000050761"/>
    </source>
</evidence>
<protein>
    <submittedName>
        <fullName evidence="3">Transposase</fullName>
    </submittedName>
</protein>
<name>A0A183GUC8_HELPZ</name>
<dbReference type="OrthoDB" id="407509at2759"/>
<dbReference type="Proteomes" id="UP000050761">
    <property type="component" value="Unassembled WGS sequence"/>
</dbReference>
<dbReference type="EMBL" id="UZAH01039657">
    <property type="protein sequence ID" value="VDP56850.1"/>
    <property type="molecule type" value="Genomic_DNA"/>
</dbReference>
<keyword evidence="2" id="KW-1185">Reference proteome</keyword>
<dbReference type="WBParaSite" id="HPBE_0002629801-mRNA-1">
    <property type="protein sequence ID" value="HPBE_0002629801-mRNA-1"/>
    <property type="gene ID" value="HPBE_0002629801"/>
</dbReference>
<proteinExistence type="predicted"/>
<sequence>MIRDKCSEVAEISGPKQAAQIEKDLDGDLYLQRGHAYIAASVEGLNMQARKIKYVAGLTETRRRHSLHATYESGEDMFL</sequence>
<evidence type="ECO:0000313" key="1">
    <source>
        <dbReference type="EMBL" id="VDP56850.1"/>
    </source>
</evidence>
<evidence type="ECO:0000313" key="3">
    <source>
        <dbReference type="WBParaSite" id="HPBE_0002629801-mRNA-1"/>
    </source>
</evidence>
<reference evidence="3" key="2">
    <citation type="submission" date="2019-09" db="UniProtKB">
        <authorList>
            <consortium name="WormBaseParasite"/>
        </authorList>
    </citation>
    <scope>IDENTIFICATION</scope>
</reference>
<dbReference type="AlphaFoldDB" id="A0A183GUC8"/>
<accession>A0A183GUC8</accession>
<accession>A0A3P8ERA2</accession>
<organism evidence="2 3">
    <name type="scientific">Heligmosomoides polygyrus</name>
    <name type="common">Parasitic roundworm</name>
    <dbReference type="NCBI Taxonomy" id="6339"/>
    <lineage>
        <taxon>Eukaryota</taxon>
        <taxon>Metazoa</taxon>
        <taxon>Ecdysozoa</taxon>
        <taxon>Nematoda</taxon>
        <taxon>Chromadorea</taxon>
        <taxon>Rhabditida</taxon>
        <taxon>Rhabditina</taxon>
        <taxon>Rhabditomorpha</taxon>
        <taxon>Strongyloidea</taxon>
        <taxon>Heligmosomidae</taxon>
        <taxon>Heligmosomoides</taxon>
    </lineage>
</organism>